<dbReference type="Gene3D" id="2.40.50.140">
    <property type="entry name" value="Nucleic acid-binding proteins"/>
    <property type="match status" value="1"/>
</dbReference>
<reference evidence="2" key="1">
    <citation type="journal article" date="2007" name="PLoS ONE">
        <title>The first genome sequence of an elite grapevine cultivar (Pinot noir Vitis vinifera L.): coping with a highly heterozygous genome.</title>
        <authorList>
            <person name="Velasco R."/>
            <person name="Zharkikh A."/>
            <person name="Troggio M."/>
            <person name="Cartwright D.A."/>
            <person name="Cestaro A."/>
            <person name="Pruss D."/>
            <person name="Pindo M."/>
            <person name="FitzGerald L.M."/>
            <person name="Vezzulli S."/>
            <person name="Reid J."/>
            <person name="Malacarne G."/>
            <person name="Iliev D."/>
            <person name="Coppola G."/>
            <person name="Wardell B."/>
            <person name="Micheletti D."/>
            <person name="Macalma T."/>
            <person name="Facci M."/>
            <person name="Mitchell J.T."/>
            <person name="Perazzolli M."/>
            <person name="Eldredge G."/>
            <person name="Gatto P."/>
            <person name="Oyzerski R."/>
            <person name="Moretto M."/>
            <person name="Gutin N."/>
            <person name="Stefanini M."/>
            <person name="Chen Y."/>
            <person name="Segala C."/>
            <person name="Davenport C."/>
            <person name="Dematte L."/>
            <person name="Mraz A."/>
            <person name="Battilana J."/>
            <person name="Stormo K."/>
            <person name="Costa F."/>
            <person name="Tao Q."/>
            <person name="Si-Ammour A."/>
            <person name="Harkins T."/>
            <person name="Lackey A."/>
            <person name="Perbost C."/>
            <person name="Taillon B."/>
            <person name="Stella A."/>
            <person name="Solovyev V."/>
            <person name="Fawcett J.A."/>
            <person name="Sterck L."/>
            <person name="Vandepoele K."/>
            <person name="Grando S.M."/>
            <person name="Toppo S."/>
            <person name="Moser C."/>
            <person name="Lanchbury J."/>
            <person name="Bogden R."/>
            <person name="Skolnick M."/>
            <person name="Sgaramella V."/>
            <person name="Bhatnagar S.K."/>
            <person name="Fontana P."/>
            <person name="Gutin A."/>
            <person name="Van de Peer Y."/>
            <person name="Salamini F."/>
            <person name="Viola R."/>
        </authorList>
    </citation>
    <scope>NUCLEOTIDE SEQUENCE</scope>
</reference>
<name>A5BZW5_VITVI</name>
<dbReference type="SUPFAM" id="SSF50249">
    <property type="entry name" value="Nucleic acid-binding proteins"/>
    <property type="match status" value="1"/>
</dbReference>
<dbReference type="PROSITE" id="PS50126">
    <property type="entry name" value="S1"/>
    <property type="match status" value="1"/>
</dbReference>
<protein>
    <recommendedName>
        <fullName evidence="1">S1 motif domain-containing protein</fullName>
    </recommendedName>
</protein>
<evidence type="ECO:0000259" key="1">
    <source>
        <dbReference type="PROSITE" id="PS50126"/>
    </source>
</evidence>
<feature type="domain" description="S1 motif" evidence="1">
    <location>
        <begin position="182"/>
        <end position="247"/>
    </location>
</feature>
<dbReference type="AlphaFoldDB" id="A5BZW5"/>
<dbReference type="GO" id="GO:0003676">
    <property type="term" value="F:nucleic acid binding"/>
    <property type="evidence" value="ECO:0007669"/>
    <property type="project" value="InterPro"/>
</dbReference>
<dbReference type="ExpressionAtlas" id="A5BZW5">
    <property type="expression patterns" value="baseline and differential"/>
</dbReference>
<dbReference type="EMBL" id="AM477152">
    <property type="protein sequence ID" value="CAN64048.1"/>
    <property type="molecule type" value="Genomic_DNA"/>
</dbReference>
<organism evidence="2">
    <name type="scientific">Vitis vinifera</name>
    <name type="common">Grape</name>
    <dbReference type="NCBI Taxonomy" id="29760"/>
    <lineage>
        <taxon>Eukaryota</taxon>
        <taxon>Viridiplantae</taxon>
        <taxon>Streptophyta</taxon>
        <taxon>Embryophyta</taxon>
        <taxon>Tracheophyta</taxon>
        <taxon>Spermatophyta</taxon>
        <taxon>Magnoliopsida</taxon>
        <taxon>eudicotyledons</taxon>
        <taxon>Gunneridae</taxon>
        <taxon>Pentapetalae</taxon>
        <taxon>rosids</taxon>
        <taxon>Vitales</taxon>
        <taxon>Vitaceae</taxon>
        <taxon>Viteae</taxon>
        <taxon>Vitis</taxon>
    </lineage>
</organism>
<dbReference type="GO" id="GO:0006364">
    <property type="term" value="P:rRNA processing"/>
    <property type="evidence" value="ECO:0007669"/>
    <property type="project" value="InterPro"/>
</dbReference>
<evidence type="ECO:0000313" key="2">
    <source>
        <dbReference type="EMBL" id="CAN64048.1"/>
    </source>
</evidence>
<dbReference type="InterPro" id="IPR003029">
    <property type="entry name" value="S1_domain"/>
</dbReference>
<dbReference type="PANTHER" id="PTHR23270:SF10">
    <property type="entry name" value="PROTEIN RRP5 HOMOLOG"/>
    <property type="match status" value="1"/>
</dbReference>
<dbReference type="InterPro" id="IPR045209">
    <property type="entry name" value="Rrp5"/>
</dbReference>
<gene>
    <name evidence="2" type="ORF">VITISV_019942</name>
</gene>
<dbReference type="InterPro" id="IPR012340">
    <property type="entry name" value="NA-bd_OB-fold"/>
</dbReference>
<proteinExistence type="predicted"/>
<sequence length="378" mass="41716">MGSREDYPSGLSTVNALFKVGDSHVNLWIHMGIRDVASRNSIISGRRRRPQRIPDINTTADFERKWTLLGAESYPTVICDLEALVGLGPLGPIQKLISGGYDNTMKVWKLYNGMGKIDCPSCRVQVRSSCMILSRMKNIGHAVLIKSRLKTGYEFDQLLVLDVEEIVMDDPRVVPSEAFFIGQSVRSNILDVNSETEITEIKPFELKLKLGIGFHGRVHITEVCDENVIENPFGNLRIGQTVFGRIVAKANKSENNGKNHQWEQNSGFPLDNGDMNCLDDASGLAVIFVMSVVIPPNISAFYFSASLIEFLEGAWIPKALQSTHVGMDDKSNNREMVNSGLEIPNADAAHANAFHASVDVDMSGASAEDQTEQIGPFF</sequence>
<dbReference type="PANTHER" id="PTHR23270">
    <property type="entry name" value="PROGRAMMED CELL DEATH PROTEIN 11 PRE-RRNA PROCESSING PROTEIN RRP5"/>
    <property type="match status" value="1"/>
</dbReference>
<accession>A5BZW5</accession>